<evidence type="ECO:0000313" key="2">
    <source>
        <dbReference type="WBParaSite" id="RSKR_0000084200.1"/>
    </source>
</evidence>
<sequence>MTAAANKYQETVYTSSSSASCGIDHLGEGSEYLMAGSVNEKGRLFISSCSDLRSDDINNGAGSPQEWNGMTKTQKAKLLSGGFGKSC</sequence>
<dbReference type="WBParaSite" id="RSKR_0000084200.1">
    <property type="protein sequence ID" value="RSKR_0000084200.1"/>
    <property type="gene ID" value="RSKR_0000084200"/>
</dbReference>
<reference evidence="2" key="1">
    <citation type="submission" date="2016-11" db="UniProtKB">
        <authorList>
            <consortium name="WormBaseParasite"/>
        </authorList>
    </citation>
    <scope>IDENTIFICATION</scope>
    <source>
        <strain evidence="2">KR3021</strain>
    </source>
</reference>
<protein>
    <submittedName>
        <fullName evidence="2">Lipoprotein</fullName>
    </submittedName>
</protein>
<evidence type="ECO:0000313" key="1">
    <source>
        <dbReference type="Proteomes" id="UP000095286"/>
    </source>
</evidence>
<accession>A0AC35TIA6</accession>
<name>A0AC35TIA6_9BILA</name>
<dbReference type="Proteomes" id="UP000095286">
    <property type="component" value="Unplaced"/>
</dbReference>
<proteinExistence type="predicted"/>
<organism evidence="1 2">
    <name type="scientific">Rhabditophanes sp. KR3021</name>
    <dbReference type="NCBI Taxonomy" id="114890"/>
    <lineage>
        <taxon>Eukaryota</taxon>
        <taxon>Metazoa</taxon>
        <taxon>Ecdysozoa</taxon>
        <taxon>Nematoda</taxon>
        <taxon>Chromadorea</taxon>
        <taxon>Rhabditida</taxon>
        <taxon>Tylenchina</taxon>
        <taxon>Panagrolaimomorpha</taxon>
        <taxon>Strongyloidoidea</taxon>
        <taxon>Alloionematidae</taxon>
        <taxon>Rhabditophanes</taxon>
    </lineage>
</organism>